<organism evidence="1 2">
    <name type="scientific">Furfurilactobacillus rossiae DSM 15814</name>
    <dbReference type="NCBI Taxonomy" id="1114972"/>
    <lineage>
        <taxon>Bacteria</taxon>
        <taxon>Bacillati</taxon>
        <taxon>Bacillota</taxon>
        <taxon>Bacilli</taxon>
        <taxon>Lactobacillales</taxon>
        <taxon>Lactobacillaceae</taxon>
        <taxon>Furfurilactobacillus</taxon>
    </lineage>
</organism>
<dbReference type="PANTHER" id="PTHR30348:SF13">
    <property type="entry name" value="UPF0759 PROTEIN YUNF"/>
    <property type="match status" value="1"/>
</dbReference>
<gene>
    <name evidence="1" type="ORF">FD35_GL002469</name>
</gene>
<name>A0A0R1RP00_9LACO</name>
<sequence length="282" mass="32552">MITIGLSTWTRHPHLIHDEQRDVLFSEYAGVFPLVELDTSFYGVPSVKTVTNWRNQAPDGFQYILKAHQVMTRHDDAKSEQVSDDERWQTFNQFRRAVVPLVKAGMLATVLFQFPPYFTRNLDHIRYLRDVRVHMGDLPVAVEFRDPSWYEGSLSKDVFDYLTSLNMTYVIADEPNDGNRGVPFTPVVTTPTAAYFRFHGQNRRGWLDHQGDWRKDRTNYRYSDDELARLGEAVKTVSQQVDQTYVIFNNNGHRDAAANAESLRDQLGLTFNGLGPTQLDLF</sequence>
<dbReference type="InterPro" id="IPR036520">
    <property type="entry name" value="UPF0759_sf"/>
</dbReference>
<dbReference type="PATRIC" id="fig|1114972.6.peg.2532"/>
<dbReference type="EMBL" id="AZFF01000007">
    <property type="protein sequence ID" value="KRL55016.1"/>
    <property type="molecule type" value="Genomic_DNA"/>
</dbReference>
<dbReference type="eggNOG" id="COG1801">
    <property type="taxonomic scope" value="Bacteria"/>
</dbReference>
<evidence type="ECO:0008006" key="3">
    <source>
        <dbReference type="Google" id="ProtNLM"/>
    </source>
</evidence>
<dbReference type="OrthoDB" id="9780310at2"/>
<dbReference type="STRING" id="1114972.FD35_GL002469"/>
<keyword evidence="2" id="KW-1185">Reference proteome</keyword>
<dbReference type="Pfam" id="PF01904">
    <property type="entry name" value="DUF72"/>
    <property type="match status" value="1"/>
</dbReference>
<protein>
    <recommendedName>
        <fullName evidence="3">DUF72 domain-containing protein</fullName>
    </recommendedName>
</protein>
<reference evidence="1 2" key="1">
    <citation type="journal article" date="2015" name="Genome Announc.">
        <title>Expanding the biotechnology potential of lactobacilli through comparative genomics of 213 strains and associated genera.</title>
        <authorList>
            <person name="Sun Z."/>
            <person name="Harris H.M."/>
            <person name="McCann A."/>
            <person name="Guo C."/>
            <person name="Argimon S."/>
            <person name="Zhang W."/>
            <person name="Yang X."/>
            <person name="Jeffery I.B."/>
            <person name="Cooney J.C."/>
            <person name="Kagawa T.F."/>
            <person name="Liu W."/>
            <person name="Song Y."/>
            <person name="Salvetti E."/>
            <person name="Wrobel A."/>
            <person name="Rasinkangas P."/>
            <person name="Parkhill J."/>
            <person name="Rea M.C."/>
            <person name="O'Sullivan O."/>
            <person name="Ritari J."/>
            <person name="Douillard F.P."/>
            <person name="Paul Ross R."/>
            <person name="Yang R."/>
            <person name="Briner A.E."/>
            <person name="Felis G.E."/>
            <person name="de Vos W.M."/>
            <person name="Barrangou R."/>
            <person name="Klaenhammer T.R."/>
            <person name="Caufield P.W."/>
            <person name="Cui Y."/>
            <person name="Zhang H."/>
            <person name="O'Toole P.W."/>
        </authorList>
    </citation>
    <scope>NUCLEOTIDE SEQUENCE [LARGE SCALE GENOMIC DNA]</scope>
    <source>
        <strain evidence="1 2">DSM 15814</strain>
    </source>
</reference>
<proteinExistence type="predicted"/>
<dbReference type="InterPro" id="IPR002763">
    <property type="entry name" value="DUF72"/>
</dbReference>
<dbReference type="Gene3D" id="3.20.20.410">
    <property type="entry name" value="Protein of unknown function UPF0759"/>
    <property type="match status" value="1"/>
</dbReference>
<evidence type="ECO:0000313" key="2">
    <source>
        <dbReference type="Proteomes" id="UP000051999"/>
    </source>
</evidence>
<evidence type="ECO:0000313" key="1">
    <source>
        <dbReference type="EMBL" id="KRL55016.1"/>
    </source>
</evidence>
<dbReference type="AlphaFoldDB" id="A0A0R1RP00"/>
<dbReference type="RefSeq" id="WP_017260529.1">
    <property type="nucleotide sequence ID" value="NZ_AUAW01000007.1"/>
</dbReference>
<dbReference type="SUPFAM" id="SSF117396">
    <property type="entry name" value="TM1631-like"/>
    <property type="match status" value="1"/>
</dbReference>
<dbReference type="PANTHER" id="PTHR30348">
    <property type="entry name" value="UNCHARACTERIZED PROTEIN YECE"/>
    <property type="match status" value="1"/>
</dbReference>
<accession>A0A0R1RP00</accession>
<dbReference type="Proteomes" id="UP000051999">
    <property type="component" value="Unassembled WGS sequence"/>
</dbReference>
<comment type="caution">
    <text evidence="1">The sequence shown here is derived from an EMBL/GenBank/DDBJ whole genome shotgun (WGS) entry which is preliminary data.</text>
</comment>